<protein>
    <submittedName>
        <fullName evidence="1">Uncharacterized protein</fullName>
    </submittedName>
</protein>
<name>A0A3A1N4L4_9FLAO</name>
<dbReference type="AlphaFoldDB" id="A0A3A1N4L4"/>
<gene>
    <name evidence="1" type="ORF">D2V08_12000</name>
</gene>
<proteinExistence type="predicted"/>
<dbReference type="Proteomes" id="UP000266067">
    <property type="component" value="Unassembled WGS sequence"/>
</dbReference>
<dbReference type="EMBL" id="QXFH01000074">
    <property type="protein sequence ID" value="RIV32435.1"/>
    <property type="molecule type" value="Genomic_DNA"/>
</dbReference>
<comment type="caution">
    <text evidence="1">The sequence shown here is derived from an EMBL/GenBank/DDBJ whole genome shotgun (WGS) entry which is preliminary data.</text>
</comment>
<evidence type="ECO:0000313" key="2">
    <source>
        <dbReference type="Proteomes" id="UP000266067"/>
    </source>
</evidence>
<organism evidence="1 2">
    <name type="scientific">Flagellimonas lutimaris</name>
    <dbReference type="NCBI Taxonomy" id="475082"/>
    <lineage>
        <taxon>Bacteria</taxon>
        <taxon>Pseudomonadati</taxon>
        <taxon>Bacteroidota</taxon>
        <taxon>Flavobacteriia</taxon>
        <taxon>Flavobacteriales</taxon>
        <taxon>Flavobacteriaceae</taxon>
        <taxon>Flagellimonas</taxon>
    </lineage>
</organism>
<reference evidence="1 2" key="1">
    <citation type="submission" date="2018-08" db="EMBL/GenBank/DDBJ databases">
        <title>Proposal of Muricauda 72 sp.nov. and Muricauda NH166 sp.nov., isolated from seawater.</title>
        <authorList>
            <person name="Cheng H."/>
            <person name="Wu Y.-H."/>
            <person name="Guo L.-L."/>
            <person name="Xu X.-W."/>
        </authorList>
    </citation>
    <scope>NUCLEOTIDE SEQUENCE [LARGE SCALE GENOMIC DNA]</scope>
    <source>
        <strain evidence="1 2">KCTC 22173</strain>
    </source>
</reference>
<keyword evidence="2" id="KW-1185">Reference proteome</keyword>
<evidence type="ECO:0000313" key="1">
    <source>
        <dbReference type="EMBL" id="RIV32435.1"/>
    </source>
</evidence>
<accession>A0A3A1N4L4</accession>
<sequence length="98" mass="11203">MALFTLKRSKHRLTASKTIRTLKKVVMAASVYYVTIQRFKTLPIAPAQLLIYFLEPFTLQTNSKALTIKRNESTPKKVFIYSSLMVMGNGIYNVDSKK</sequence>